<comment type="caution">
    <text evidence="1">The sequence shown here is derived from an EMBL/GenBank/DDBJ whole genome shotgun (WGS) entry which is preliminary data.</text>
</comment>
<organism evidence="1 2">
    <name type="scientific">Trichinella spiralis</name>
    <name type="common">Trichina worm</name>
    <dbReference type="NCBI Taxonomy" id="6334"/>
    <lineage>
        <taxon>Eukaryota</taxon>
        <taxon>Metazoa</taxon>
        <taxon>Ecdysozoa</taxon>
        <taxon>Nematoda</taxon>
        <taxon>Enoplea</taxon>
        <taxon>Dorylaimia</taxon>
        <taxon>Trichinellida</taxon>
        <taxon>Trichinellidae</taxon>
        <taxon>Trichinella</taxon>
    </lineage>
</organism>
<evidence type="ECO:0000313" key="2">
    <source>
        <dbReference type="Proteomes" id="UP000054776"/>
    </source>
</evidence>
<dbReference type="InParanoid" id="A0A0V1B1C3"/>
<reference evidence="1 2" key="1">
    <citation type="submission" date="2015-01" db="EMBL/GenBank/DDBJ databases">
        <title>Evolution of Trichinella species and genotypes.</title>
        <authorList>
            <person name="Korhonen P.K."/>
            <person name="Edoardo P."/>
            <person name="Giuseppe L.R."/>
            <person name="Gasser R.B."/>
        </authorList>
    </citation>
    <scope>NUCLEOTIDE SEQUENCE [LARGE SCALE GENOMIC DNA]</scope>
    <source>
        <strain evidence="1">ISS3</strain>
    </source>
</reference>
<keyword evidence="2" id="KW-1185">Reference proteome</keyword>
<proteinExistence type="predicted"/>
<dbReference type="OrthoDB" id="10454228at2759"/>
<dbReference type="EMBL" id="JYDH01000132">
    <property type="protein sequence ID" value="KRY30783.1"/>
    <property type="molecule type" value="Genomic_DNA"/>
</dbReference>
<protein>
    <submittedName>
        <fullName evidence="1">Uncharacterized protein</fullName>
    </submittedName>
</protein>
<dbReference type="Proteomes" id="UP000054776">
    <property type="component" value="Unassembled WGS sequence"/>
</dbReference>
<accession>A0A0V1B1C3</accession>
<evidence type="ECO:0000313" key="1">
    <source>
        <dbReference type="EMBL" id="KRY30783.1"/>
    </source>
</evidence>
<gene>
    <name evidence="1" type="ORF">T01_2547</name>
</gene>
<dbReference type="AlphaFoldDB" id="A0A0V1B1C3"/>
<name>A0A0V1B1C3_TRISP</name>
<sequence>MVSGGIISSRISDCHGVRSTYACFTAFEPDHQASMLTIHHRAREDPLLEDKKRVELIPYTVRQT</sequence>